<keyword evidence="2" id="KW-1003">Cell membrane</keyword>
<gene>
    <name evidence="7" type="ORF">GGR00_001056</name>
</gene>
<protein>
    <submittedName>
        <fullName evidence="7">L-lysine exporter family protein LysE/ArgO</fullName>
    </submittedName>
</protein>
<keyword evidence="8" id="KW-1185">Reference proteome</keyword>
<dbReference type="Pfam" id="PF01810">
    <property type="entry name" value="LysE"/>
    <property type="match status" value="1"/>
</dbReference>
<feature type="transmembrane region" description="Helical" evidence="6">
    <location>
        <begin position="41"/>
        <end position="66"/>
    </location>
</feature>
<dbReference type="EMBL" id="JACHOU010000002">
    <property type="protein sequence ID" value="MBB6353288.1"/>
    <property type="molecule type" value="Genomic_DNA"/>
</dbReference>
<evidence type="ECO:0000256" key="2">
    <source>
        <dbReference type="ARBA" id="ARBA00022475"/>
    </source>
</evidence>
<evidence type="ECO:0000256" key="4">
    <source>
        <dbReference type="ARBA" id="ARBA00022989"/>
    </source>
</evidence>
<dbReference type="PANTHER" id="PTHR30086:SF20">
    <property type="entry name" value="ARGININE EXPORTER PROTEIN ARGO-RELATED"/>
    <property type="match status" value="1"/>
</dbReference>
<keyword evidence="3 6" id="KW-0812">Transmembrane</keyword>
<sequence length="206" mass="21530">MSTPVLSAVISGFLLGASLIIAIGAQNAFILRQGLLRQHVFILSLICAASDALLIAAGVAGLGTLIAQSPRLIMAVTVGGALFLFAYATIAFRRALKPEVLKAAKSGETRLWPAIAACLAFTFLNPHVYLDTVVLLGGLSAAYEGQARLAYGLGAATASFVWFFGLGYGARLLEPVFARPSAWRVLDLLIGLVMAAIGLSLLSRLA</sequence>
<evidence type="ECO:0000313" key="7">
    <source>
        <dbReference type="EMBL" id="MBB6353288.1"/>
    </source>
</evidence>
<feature type="transmembrane region" description="Helical" evidence="6">
    <location>
        <begin position="6"/>
        <end position="29"/>
    </location>
</feature>
<organism evidence="7 8">
    <name type="scientific">Aminobacter aganoensis</name>
    <dbReference type="NCBI Taxonomy" id="83264"/>
    <lineage>
        <taxon>Bacteria</taxon>
        <taxon>Pseudomonadati</taxon>
        <taxon>Pseudomonadota</taxon>
        <taxon>Alphaproteobacteria</taxon>
        <taxon>Hyphomicrobiales</taxon>
        <taxon>Phyllobacteriaceae</taxon>
        <taxon>Aminobacter</taxon>
    </lineage>
</organism>
<comment type="caution">
    <text evidence="7">The sequence shown here is derived from an EMBL/GenBank/DDBJ whole genome shotgun (WGS) entry which is preliminary data.</text>
</comment>
<dbReference type="AlphaFoldDB" id="A0A7X0F5D9"/>
<evidence type="ECO:0000256" key="6">
    <source>
        <dbReference type="SAM" id="Phobius"/>
    </source>
</evidence>
<feature type="transmembrane region" description="Helical" evidence="6">
    <location>
        <begin position="182"/>
        <end position="202"/>
    </location>
</feature>
<evidence type="ECO:0000256" key="5">
    <source>
        <dbReference type="ARBA" id="ARBA00023136"/>
    </source>
</evidence>
<comment type="subcellular location">
    <subcellularLocation>
        <location evidence="1">Cell membrane</location>
        <topology evidence="1">Multi-pass membrane protein</topology>
    </subcellularLocation>
</comment>
<evidence type="ECO:0000313" key="8">
    <source>
        <dbReference type="Proteomes" id="UP000536262"/>
    </source>
</evidence>
<dbReference type="InterPro" id="IPR001123">
    <property type="entry name" value="LeuE-type"/>
</dbReference>
<dbReference type="RefSeq" id="WP_184698341.1">
    <property type="nucleotide sequence ID" value="NZ_BAABEG010000001.1"/>
</dbReference>
<feature type="transmembrane region" description="Helical" evidence="6">
    <location>
        <begin position="72"/>
        <end position="90"/>
    </location>
</feature>
<dbReference type="PANTHER" id="PTHR30086">
    <property type="entry name" value="ARGININE EXPORTER PROTEIN ARGO"/>
    <property type="match status" value="1"/>
</dbReference>
<name>A0A7X0F5D9_9HYPH</name>
<dbReference type="Proteomes" id="UP000536262">
    <property type="component" value="Unassembled WGS sequence"/>
</dbReference>
<dbReference type="GO" id="GO:0015171">
    <property type="term" value="F:amino acid transmembrane transporter activity"/>
    <property type="evidence" value="ECO:0007669"/>
    <property type="project" value="TreeGrafter"/>
</dbReference>
<evidence type="ECO:0000256" key="1">
    <source>
        <dbReference type="ARBA" id="ARBA00004651"/>
    </source>
</evidence>
<proteinExistence type="predicted"/>
<feature type="transmembrane region" description="Helical" evidence="6">
    <location>
        <begin position="111"/>
        <end position="129"/>
    </location>
</feature>
<feature type="transmembrane region" description="Helical" evidence="6">
    <location>
        <begin position="149"/>
        <end position="170"/>
    </location>
</feature>
<dbReference type="GO" id="GO:0005886">
    <property type="term" value="C:plasma membrane"/>
    <property type="evidence" value="ECO:0007669"/>
    <property type="project" value="UniProtKB-SubCell"/>
</dbReference>
<keyword evidence="5 6" id="KW-0472">Membrane</keyword>
<evidence type="ECO:0000256" key="3">
    <source>
        <dbReference type="ARBA" id="ARBA00022692"/>
    </source>
</evidence>
<keyword evidence="4 6" id="KW-1133">Transmembrane helix</keyword>
<accession>A0A7X0F5D9</accession>
<reference evidence="7 8" key="1">
    <citation type="submission" date="2020-08" db="EMBL/GenBank/DDBJ databases">
        <title>Genomic Encyclopedia of Type Strains, Phase IV (KMG-IV): sequencing the most valuable type-strain genomes for metagenomic binning, comparative biology and taxonomic classification.</title>
        <authorList>
            <person name="Goeker M."/>
        </authorList>
    </citation>
    <scope>NUCLEOTIDE SEQUENCE [LARGE SCALE GENOMIC DNA]</scope>
    <source>
        <strain evidence="7 8">DSM 7051</strain>
    </source>
</reference>